<evidence type="ECO:0000313" key="4">
    <source>
        <dbReference type="EMBL" id="MBF6639842.1"/>
    </source>
</evidence>
<dbReference type="EMBL" id="MRWD01000110">
    <property type="protein sequence ID" value="ORJ18600.1"/>
    <property type="molecule type" value="Genomic_DNA"/>
</dbReference>
<reference evidence="5" key="1">
    <citation type="submission" date="2016-12" db="EMBL/GenBank/DDBJ databases">
        <authorList>
            <person name="Le Fleche-Mateos A."/>
        </authorList>
    </citation>
    <scope>NUCLEOTIDE SEQUENCE</scope>
    <source>
        <strain evidence="5">213</strain>
    </source>
</reference>
<dbReference type="Proteomes" id="UP000705283">
    <property type="component" value="Unassembled WGS sequence"/>
</dbReference>
<dbReference type="InterPro" id="IPR050832">
    <property type="entry name" value="Bact_Acetyltransf"/>
</dbReference>
<gene>
    <name evidence="5" type="ORF">BS639_24435</name>
    <name evidence="4" type="ORF">ITX54_24600</name>
</gene>
<dbReference type="PANTHER" id="PTHR43877">
    <property type="entry name" value="AMINOALKYLPHOSPHONATE N-ACETYLTRANSFERASE-RELATED-RELATED"/>
    <property type="match status" value="1"/>
</dbReference>
<proteinExistence type="predicted"/>
<dbReference type="EMBL" id="JADMKS010000017">
    <property type="protein sequence ID" value="MBF6639842.1"/>
    <property type="molecule type" value="Genomic_DNA"/>
</dbReference>
<organism evidence="4 7">
    <name type="scientific">Rouxiella silvae</name>
    <dbReference type="NCBI Taxonomy" id="1646373"/>
    <lineage>
        <taxon>Bacteria</taxon>
        <taxon>Pseudomonadati</taxon>
        <taxon>Pseudomonadota</taxon>
        <taxon>Gammaproteobacteria</taxon>
        <taxon>Enterobacterales</taxon>
        <taxon>Yersiniaceae</taxon>
        <taxon>Rouxiella</taxon>
    </lineage>
</organism>
<name>A0AA40X7S8_9GAMM</name>
<evidence type="ECO:0000256" key="2">
    <source>
        <dbReference type="ARBA" id="ARBA00023315"/>
    </source>
</evidence>
<dbReference type="PROSITE" id="PS51186">
    <property type="entry name" value="GNAT"/>
    <property type="match status" value="1"/>
</dbReference>
<keyword evidence="2" id="KW-0012">Acyltransferase</keyword>
<dbReference type="InterPro" id="IPR000182">
    <property type="entry name" value="GNAT_dom"/>
</dbReference>
<dbReference type="Gene3D" id="3.40.630.30">
    <property type="match status" value="1"/>
</dbReference>
<keyword evidence="1" id="KW-0808">Transferase</keyword>
<comment type="caution">
    <text evidence="4">The sequence shown here is derived from an EMBL/GenBank/DDBJ whole genome shotgun (WGS) entry which is preliminary data.</text>
</comment>
<accession>A0AA40X7S8</accession>
<evidence type="ECO:0000313" key="6">
    <source>
        <dbReference type="Proteomes" id="UP000192722"/>
    </source>
</evidence>
<dbReference type="GO" id="GO:0016747">
    <property type="term" value="F:acyltransferase activity, transferring groups other than amino-acyl groups"/>
    <property type="evidence" value="ECO:0007669"/>
    <property type="project" value="InterPro"/>
</dbReference>
<keyword evidence="6" id="KW-1185">Reference proteome</keyword>
<dbReference type="InterPro" id="IPR016181">
    <property type="entry name" value="Acyl_CoA_acyltransferase"/>
</dbReference>
<feature type="domain" description="N-acetyltransferase" evidence="3">
    <location>
        <begin position="1"/>
        <end position="172"/>
    </location>
</feature>
<dbReference type="RefSeq" id="WP_084984629.1">
    <property type="nucleotide sequence ID" value="NZ_CBCSCF010000027.1"/>
</dbReference>
<reference evidence="4" key="4">
    <citation type="submission" date="2022-09" db="EMBL/GenBank/DDBJ databases">
        <title>Rouxiella aceris sp. nov., isolated from tree sap and emended description of the genus Rhouxiella.</title>
        <authorList>
            <person name="Kim I.S."/>
        </authorList>
    </citation>
    <scope>NUCLEOTIDE SEQUENCE</scope>
    <source>
        <strain evidence="4">SAP-2</strain>
    </source>
</reference>
<dbReference type="AlphaFoldDB" id="A0AA40X7S8"/>
<dbReference type="CDD" id="cd04301">
    <property type="entry name" value="NAT_SF"/>
    <property type="match status" value="1"/>
</dbReference>
<dbReference type="Pfam" id="PF13673">
    <property type="entry name" value="Acetyltransf_10"/>
    <property type="match status" value="1"/>
</dbReference>
<protein>
    <submittedName>
        <fullName evidence="4">GNAT family N-acetyltransferase</fullName>
    </submittedName>
</protein>
<reference evidence="4" key="3">
    <citation type="submission" date="2020-11" db="EMBL/GenBank/DDBJ databases">
        <authorList>
            <person name="Lee S.D."/>
        </authorList>
    </citation>
    <scope>NUCLEOTIDE SEQUENCE</scope>
    <source>
        <strain evidence="4">SAP-2</strain>
    </source>
</reference>
<evidence type="ECO:0000259" key="3">
    <source>
        <dbReference type="PROSITE" id="PS51186"/>
    </source>
</evidence>
<evidence type="ECO:0000256" key="1">
    <source>
        <dbReference type="ARBA" id="ARBA00022679"/>
    </source>
</evidence>
<sequence length="182" mass="20023">MKIVLLNAATLPIYREELAELFCDGQAGSLPGLLCHEDSPAVSEAFFHDLREAMSKHQRLLWIARSAQGLIGTVQLELAASDTLRQCGTVSTLVVDTAARRQGVAKQLMRELENTAFSLRRGLLSLDIQAGSAAEAFYRAQGYRCSGKKSTEMPGSYSSPHLDRLYYKRLIPDAPLPLQSIN</sequence>
<evidence type="ECO:0000313" key="5">
    <source>
        <dbReference type="EMBL" id="ORJ18600.1"/>
    </source>
</evidence>
<dbReference type="Proteomes" id="UP000192722">
    <property type="component" value="Unassembled WGS sequence"/>
</dbReference>
<dbReference type="SUPFAM" id="SSF55729">
    <property type="entry name" value="Acyl-CoA N-acyltransferases (Nat)"/>
    <property type="match status" value="1"/>
</dbReference>
<evidence type="ECO:0000313" key="7">
    <source>
        <dbReference type="Proteomes" id="UP000705283"/>
    </source>
</evidence>
<reference evidence="5 6" key="2">
    <citation type="journal article" date="2017" name="Int. J. Syst. Evol. Microbiol.">
        <title>Rouxiella badensis sp. nov. and Rouxiella silvae sp. nov. isolated from peat bog soil in Germany and emendation of the genus description.</title>
        <authorList>
            <person name="Le Fleche-Mateos A."/>
            <person name="Kugler J.H."/>
            <person name="Hansen S.H."/>
            <person name="Syldatk C."/>
            <person name="Hausmann R."/>
            <person name="Lomprez F."/>
            <person name="Vandenbogaert M."/>
            <person name="Manuguerra J.C."/>
            <person name="Grimont P.A."/>
        </authorList>
    </citation>
    <scope>NUCLEOTIDE SEQUENCE [LARGE SCALE GENOMIC DNA]</scope>
    <source>
        <strain evidence="5 6">213</strain>
    </source>
</reference>